<dbReference type="Proteomes" id="UP000667802">
    <property type="component" value="Unassembled WGS sequence"/>
</dbReference>
<gene>
    <name evidence="1" type="ORF">G7B40_035725</name>
</gene>
<name>A0AAP5MDN7_9CYAN</name>
<protein>
    <submittedName>
        <fullName evidence="1">Transcriptional regulator</fullName>
    </submittedName>
</protein>
<dbReference type="AlphaFoldDB" id="A0AAP5MDN7"/>
<sequence>MTPTSSQQTYTDLLIQYEPKRIKTQQEYQRALAIVEGMMSGELTEAETALFELLVLLIEKYEESHYPMGESTLGATLSSLMHEFDVEPTSLVEVFGSVELVRKVVNGEGKVSQSQAESLAKFFNDHYSGLSLTALDFGHSQKDKQ</sequence>
<accession>A0AAP5MDN7</accession>
<organism evidence="1 2">
    <name type="scientific">Aetokthonos hydrillicola Thurmond2011</name>
    <dbReference type="NCBI Taxonomy" id="2712845"/>
    <lineage>
        <taxon>Bacteria</taxon>
        <taxon>Bacillati</taxon>
        <taxon>Cyanobacteriota</taxon>
        <taxon>Cyanophyceae</taxon>
        <taxon>Nostocales</taxon>
        <taxon>Hapalosiphonaceae</taxon>
        <taxon>Aetokthonos</taxon>
    </lineage>
</organism>
<dbReference type="RefSeq" id="WP_208342957.1">
    <property type="nucleotide sequence ID" value="NZ_CAWQFN010000232.1"/>
</dbReference>
<proteinExistence type="predicted"/>
<dbReference type="EMBL" id="JAALHA020000028">
    <property type="protein sequence ID" value="MDR9899868.1"/>
    <property type="molecule type" value="Genomic_DNA"/>
</dbReference>
<keyword evidence="2" id="KW-1185">Reference proteome</keyword>
<reference evidence="2" key="1">
    <citation type="journal article" date="2021" name="Science">
        <title>Hunting the eagle killer: A cyanobacterial neurotoxin causes vacuolar myelinopathy.</title>
        <authorList>
            <person name="Breinlinger S."/>
            <person name="Phillips T.J."/>
            <person name="Haram B.N."/>
            <person name="Mares J."/>
            <person name="Martinez Yerena J.A."/>
            <person name="Hrouzek P."/>
            <person name="Sobotka R."/>
            <person name="Henderson W.M."/>
            <person name="Schmieder P."/>
            <person name="Williams S.M."/>
            <person name="Lauderdale J.D."/>
            <person name="Wilde H.D."/>
            <person name="Gerrin W."/>
            <person name="Kust A."/>
            <person name="Washington J.W."/>
            <person name="Wagner C."/>
            <person name="Geier B."/>
            <person name="Liebeke M."/>
            <person name="Enke H."/>
            <person name="Niedermeyer T.H.J."/>
            <person name="Wilde S.B."/>
        </authorList>
    </citation>
    <scope>NUCLEOTIDE SEQUENCE [LARGE SCALE GENOMIC DNA]</scope>
    <source>
        <strain evidence="2">Thurmond2011</strain>
    </source>
</reference>
<evidence type="ECO:0000313" key="1">
    <source>
        <dbReference type="EMBL" id="MDR9899868.1"/>
    </source>
</evidence>
<evidence type="ECO:0000313" key="2">
    <source>
        <dbReference type="Proteomes" id="UP000667802"/>
    </source>
</evidence>
<comment type="caution">
    <text evidence="1">The sequence shown here is derived from an EMBL/GenBank/DDBJ whole genome shotgun (WGS) entry which is preliminary data.</text>
</comment>